<dbReference type="AlphaFoldDB" id="A0A0D0PVT0"/>
<feature type="compositionally biased region" description="Basic and acidic residues" evidence="1">
    <location>
        <begin position="80"/>
        <end position="109"/>
    </location>
</feature>
<feature type="compositionally biased region" description="Gly residues" evidence="1">
    <location>
        <begin position="67"/>
        <end position="79"/>
    </location>
</feature>
<dbReference type="PATRIC" id="fig|2064.6.peg.746"/>
<keyword evidence="3" id="KW-1185">Reference proteome</keyword>
<evidence type="ECO:0000313" key="3">
    <source>
        <dbReference type="Proteomes" id="UP000032066"/>
    </source>
</evidence>
<feature type="compositionally biased region" description="Low complexity" evidence="1">
    <location>
        <begin position="246"/>
        <end position="259"/>
    </location>
</feature>
<feature type="region of interest" description="Disordered" evidence="1">
    <location>
        <begin position="199"/>
        <end position="267"/>
    </location>
</feature>
<dbReference type="Proteomes" id="UP000032066">
    <property type="component" value="Unassembled WGS sequence"/>
</dbReference>
<gene>
    <name evidence="2" type="ORF">TR51_03315</name>
</gene>
<feature type="compositionally biased region" description="Gly residues" evidence="1">
    <location>
        <begin position="1"/>
        <end position="11"/>
    </location>
</feature>
<organism evidence="2 3">
    <name type="scientific">Kitasatospora griseola</name>
    <name type="common">Streptomyces griseolosporeus</name>
    <dbReference type="NCBI Taxonomy" id="2064"/>
    <lineage>
        <taxon>Bacteria</taxon>
        <taxon>Bacillati</taxon>
        <taxon>Actinomycetota</taxon>
        <taxon>Actinomycetes</taxon>
        <taxon>Kitasatosporales</taxon>
        <taxon>Streptomycetaceae</taxon>
        <taxon>Kitasatospora</taxon>
    </lineage>
</organism>
<feature type="region of interest" description="Disordered" evidence="1">
    <location>
        <begin position="66"/>
        <end position="135"/>
    </location>
</feature>
<evidence type="ECO:0000256" key="1">
    <source>
        <dbReference type="SAM" id="MobiDB-lite"/>
    </source>
</evidence>
<sequence length="267" mass="27649">MRPGSAAGGLPGDPDGVQPGAGVEFDPGGGQVVADGAGPQVQALGDLARLAAVRRQGEGLRLAFGERAGGGCESAGGEFGVDRGAARRDRPDRLGEPLRRGVLRHEPRRAGGRRGPQHLGPPMRRQDQHPATGQPFTQHARVGEAVGAGQVDVRHGHVGPVGERGGDHLVAVPGVGHHLDVAGRGEQRPQCAAHQVHVLGRRHSHRGGPTSPVDTERPGHPRRPERPWSREPLPTGATSAAHRRSGPAAAGAAPVARPPGRNDELEG</sequence>
<proteinExistence type="predicted"/>
<accession>A0A0D0PVT0</accession>
<comment type="caution">
    <text evidence="2">The sequence shown here is derived from an EMBL/GenBank/DDBJ whole genome shotgun (WGS) entry which is preliminary data.</text>
</comment>
<protein>
    <submittedName>
        <fullName evidence="2">Uncharacterized protein</fullName>
    </submittedName>
</protein>
<feature type="compositionally biased region" description="Basic and acidic residues" evidence="1">
    <location>
        <begin position="214"/>
        <end position="229"/>
    </location>
</feature>
<feature type="region of interest" description="Disordered" evidence="1">
    <location>
        <begin position="1"/>
        <end position="37"/>
    </location>
</feature>
<evidence type="ECO:0000313" key="2">
    <source>
        <dbReference type="EMBL" id="KIQ66584.1"/>
    </source>
</evidence>
<dbReference type="EMBL" id="JXZB01000001">
    <property type="protein sequence ID" value="KIQ66584.1"/>
    <property type="molecule type" value="Genomic_DNA"/>
</dbReference>
<reference evidence="2 3" key="1">
    <citation type="submission" date="2015-02" db="EMBL/GenBank/DDBJ databases">
        <title>Draft genome sequence of Kitasatospora griseola MF730-N6, a bafilomycin, terpentecin and satosporin producer.</title>
        <authorList>
            <person name="Arens J.C."/>
            <person name="Haltli B."/>
            <person name="Kerr R.G."/>
        </authorList>
    </citation>
    <scope>NUCLEOTIDE SEQUENCE [LARGE SCALE GENOMIC DNA]</scope>
    <source>
        <strain evidence="2 3">MF730-N6</strain>
    </source>
</reference>
<name>A0A0D0PVT0_KITGR</name>